<gene>
    <name evidence="2" type="ORF">GALL_152440</name>
</gene>
<comment type="caution">
    <text evidence="2">The sequence shown here is derived from an EMBL/GenBank/DDBJ whole genome shotgun (WGS) entry which is preliminary data.</text>
</comment>
<organism evidence="2">
    <name type="scientific">mine drainage metagenome</name>
    <dbReference type="NCBI Taxonomy" id="410659"/>
    <lineage>
        <taxon>unclassified sequences</taxon>
        <taxon>metagenomes</taxon>
        <taxon>ecological metagenomes</taxon>
    </lineage>
</organism>
<evidence type="ECO:0008006" key="3">
    <source>
        <dbReference type="Google" id="ProtNLM"/>
    </source>
</evidence>
<evidence type="ECO:0000256" key="1">
    <source>
        <dbReference type="SAM" id="MobiDB-lite"/>
    </source>
</evidence>
<dbReference type="PROSITE" id="PS51257">
    <property type="entry name" value="PROKAR_LIPOPROTEIN"/>
    <property type="match status" value="1"/>
</dbReference>
<dbReference type="EMBL" id="MLJW01000072">
    <property type="protein sequence ID" value="OIR02790.1"/>
    <property type="molecule type" value="Genomic_DNA"/>
</dbReference>
<feature type="region of interest" description="Disordered" evidence="1">
    <location>
        <begin position="103"/>
        <end position="132"/>
    </location>
</feature>
<proteinExistence type="predicted"/>
<name>A0A1J5SRU7_9ZZZZ</name>
<accession>A0A1J5SRU7</accession>
<dbReference type="AlphaFoldDB" id="A0A1J5SRU7"/>
<protein>
    <recommendedName>
        <fullName evidence="3">Lipoprotein</fullName>
    </recommendedName>
</protein>
<reference evidence="2" key="1">
    <citation type="submission" date="2016-10" db="EMBL/GenBank/DDBJ databases">
        <title>Sequence of Gallionella enrichment culture.</title>
        <authorList>
            <person name="Poehlein A."/>
            <person name="Muehling M."/>
            <person name="Daniel R."/>
        </authorList>
    </citation>
    <scope>NUCLEOTIDE SEQUENCE</scope>
</reference>
<evidence type="ECO:0000313" key="2">
    <source>
        <dbReference type="EMBL" id="OIR02790.1"/>
    </source>
</evidence>
<sequence>MKLAHIGAIIMLSSGALAGCANSSPVAPHYSQMGYCLKRANTAYRIQMDKRNGVSASLLAQQIEESHESETSKMLDLTAVSQDEAPSPLEVRQKIYVNCMHMDIPPTSTQDQRPPASPPPGCPAGYTCTPKP</sequence>